<accession>A0A3G4ZMW1</accession>
<gene>
    <name evidence="1" type="ORF">Terrestrivirus5_8</name>
</gene>
<sequence length="98" mass="11187">MEAAKHQKSSTVICSYSIDKYGECTQITSNSKSGYWECSKLKEVDPRWTIDVPVVLNQLDMHEILENLSVQLGVKVYRKIVPITSKSDDYCIIADWSQ</sequence>
<dbReference type="EMBL" id="MK071983">
    <property type="protein sequence ID" value="AYV76186.1"/>
    <property type="molecule type" value="Genomic_DNA"/>
</dbReference>
<reference evidence="1" key="1">
    <citation type="submission" date="2018-10" db="EMBL/GenBank/DDBJ databases">
        <title>Hidden diversity of soil giant viruses.</title>
        <authorList>
            <person name="Schulz F."/>
            <person name="Alteio L."/>
            <person name="Goudeau D."/>
            <person name="Ryan E.M."/>
            <person name="Malmstrom R.R."/>
            <person name="Blanchard J."/>
            <person name="Woyke T."/>
        </authorList>
    </citation>
    <scope>NUCLEOTIDE SEQUENCE</scope>
    <source>
        <strain evidence="1">TEV1</strain>
    </source>
</reference>
<protein>
    <submittedName>
        <fullName evidence="1">Uncharacterized protein</fullName>
    </submittedName>
</protein>
<evidence type="ECO:0000313" key="1">
    <source>
        <dbReference type="EMBL" id="AYV76186.1"/>
    </source>
</evidence>
<name>A0A3G4ZMW1_9VIRU</name>
<organism evidence="1">
    <name type="scientific">Terrestrivirus sp</name>
    <dbReference type="NCBI Taxonomy" id="2487775"/>
    <lineage>
        <taxon>Viruses</taxon>
        <taxon>Varidnaviria</taxon>
        <taxon>Bamfordvirae</taxon>
        <taxon>Nucleocytoviricota</taxon>
        <taxon>Megaviricetes</taxon>
        <taxon>Imitervirales</taxon>
        <taxon>Mimiviridae</taxon>
        <taxon>Klosneuvirinae</taxon>
    </lineage>
</organism>
<proteinExistence type="predicted"/>